<keyword evidence="3" id="KW-0862">Zinc</keyword>
<evidence type="ECO:0000256" key="3">
    <source>
        <dbReference type="ARBA" id="ARBA00022833"/>
    </source>
</evidence>
<keyword evidence="2" id="KW-0479">Metal-binding</keyword>
<dbReference type="InterPro" id="IPR011057">
    <property type="entry name" value="Mss4-like_sf"/>
</dbReference>
<evidence type="ECO:0000256" key="2">
    <source>
        <dbReference type="ARBA" id="ARBA00022723"/>
    </source>
</evidence>
<dbReference type="SUPFAM" id="SSF51316">
    <property type="entry name" value="Mss4-like"/>
    <property type="match status" value="2"/>
</dbReference>
<dbReference type="Gene3D" id="2.170.150.70">
    <property type="match status" value="2"/>
</dbReference>
<comment type="caution">
    <text evidence="5">The sequence shown here is derived from an EMBL/GenBank/DDBJ whole genome shotgun (WGS) entry which is preliminary data.</text>
</comment>
<dbReference type="Proteomes" id="UP001430848">
    <property type="component" value="Unassembled WGS sequence"/>
</dbReference>
<feature type="domain" description="CENP-V/GFA" evidence="4">
    <location>
        <begin position="142"/>
        <end position="274"/>
    </location>
</feature>
<feature type="domain" description="CENP-V/GFA" evidence="4">
    <location>
        <begin position="10"/>
        <end position="115"/>
    </location>
</feature>
<evidence type="ECO:0000313" key="5">
    <source>
        <dbReference type="EMBL" id="KAK7738733.1"/>
    </source>
</evidence>
<dbReference type="Pfam" id="PF04828">
    <property type="entry name" value="GFA"/>
    <property type="match status" value="2"/>
</dbReference>
<reference evidence="5 6" key="1">
    <citation type="submission" date="2024-02" db="EMBL/GenBank/DDBJ databases">
        <title>De novo assembly and annotation of 12 fungi associated with fruit tree decline syndrome in Ontario, Canada.</title>
        <authorList>
            <person name="Sulman M."/>
            <person name="Ellouze W."/>
            <person name="Ilyukhin E."/>
        </authorList>
    </citation>
    <scope>NUCLEOTIDE SEQUENCE [LARGE SCALE GENOMIC DNA]</scope>
    <source>
        <strain evidence="5 6">M169</strain>
    </source>
</reference>
<organism evidence="5 6">
    <name type="scientific">Diaporthe eres</name>
    <name type="common">Phomopsis oblonga</name>
    <dbReference type="NCBI Taxonomy" id="83184"/>
    <lineage>
        <taxon>Eukaryota</taxon>
        <taxon>Fungi</taxon>
        <taxon>Dikarya</taxon>
        <taxon>Ascomycota</taxon>
        <taxon>Pezizomycotina</taxon>
        <taxon>Sordariomycetes</taxon>
        <taxon>Sordariomycetidae</taxon>
        <taxon>Diaporthales</taxon>
        <taxon>Diaporthaceae</taxon>
        <taxon>Diaporthe</taxon>
        <taxon>Diaporthe eres species complex</taxon>
    </lineage>
</organism>
<protein>
    <recommendedName>
        <fullName evidence="4">CENP-V/GFA domain-containing protein</fullName>
    </recommendedName>
</protein>
<dbReference type="InterPro" id="IPR006913">
    <property type="entry name" value="CENP-V/GFA"/>
</dbReference>
<accession>A0ABR1PK50</accession>
<name>A0ABR1PK50_DIAER</name>
<dbReference type="PROSITE" id="PS51891">
    <property type="entry name" value="CENP_V_GFA"/>
    <property type="match status" value="2"/>
</dbReference>
<sequence>MSSEGNLKTYRGNCHCGAFVYEAKLPEITSYTECNCSICHKKGYAYLVPEGGQIDVVKGSIDELATYAFNTGGFVHRFCPNCGTAVLAQNKTKTVINARALQDIDFWSLEAKPFDGKAIGPAYEPVAYKGPEPAVNEGGKIYHGSCHCGAVTLAVKVDKPLEDRDITVDEERIVECNCSICMRGAYIWIYPFKEDTVIEGSEHLAYRSFRKNIVRKAFCKHCGVHVCNEPNPLTGEQSNRPHFPPARPSQFVNSTIPLAFFLCGFALTSDRPLDAEIEALDDATKGFRERSKIMRPITLRVLDDFDFKTVKTNRLDGWSIMKPLYVNP</sequence>
<evidence type="ECO:0000313" key="6">
    <source>
        <dbReference type="Proteomes" id="UP001430848"/>
    </source>
</evidence>
<evidence type="ECO:0000256" key="1">
    <source>
        <dbReference type="ARBA" id="ARBA00005495"/>
    </source>
</evidence>
<dbReference type="InterPro" id="IPR052355">
    <property type="entry name" value="CENP-V-like"/>
</dbReference>
<comment type="similarity">
    <text evidence="1">Belongs to the Gfa family.</text>
</comment>
<proteinExistence type="inferred from homology"/>
<dbReference type="PANTHER" id="PTHR28620">
    <property type="entry name" value="CENTROMERE PROTEIN V"/>
    <property type="match status" value="1"/>
</dbReference>
<dbReference type="EMBL" id="JAKNSF020000005">
    <property type="protein sequence ID" value="KAK7738733.1"/>
    <property type="molecule type" value="Genomic_DNA"/>
</dbReference>
<dbReference type="PANTHER" id="PTHR28620:SF1">
    <property type="entry name" value="CENP-V_GFA DOMAIN-CONTAINING PROTEIN"/>
    <property type="match status" value="1"/>
</dbReference>
<evidence type="ECO:0000259" key="4">
    <source>
        <dbReference type="PROSITE" id="PS51891"/>
    </source>
</evidence>
<keyword evidence="6" id="KW-1185">Reference proteome</keyword>
<gene>
    <name evidence="5" type="ORF">SLS63_002070</name>
</gene>